<keyword evidence="6 17" id="KW-0138">CF(0)</keyword>
<keyword evidence="7 17" id="KW-0812">Transmembrane</keyword>
<keyword evidence="13 17" id="KW-0066">ATP synthesis</keyword>
<keyword evidence="4 17" id="KW-0813">Transport</keyword>
<dbReference type="SUPFAM" id="SSF81573">
    <property type="entry name" value="F1F0 ATP synthase subunit B, membrane domain"/>
    <property type="match status" value="1"/>
</dbReference>
<keyword evidence="5 17" id="KW-1003">Cell membrane</keyword>
<evidence type="ECO:0000256" key="18">
    <source>
        <dbReference type="HAMAP-Rule" id="MF_01416"/>
    </source>
</evidence>
<evidence type="ECO:0000256" key="6">
    <source>
        <dbReference type="ARBA" id="ARBA00022547"/>
    </source>
</evidence>
<accession>A0A0K0X707</accession>
<dbReference type="NCBIfam" id="NF009967">
    <property type="entry name" value="PRK13430.1"/>
    <property type="match status" value="1"/>
</dbReference>
<dbReference type="AlphaFoldDB" id="A0A0K0X707"/>
<comment type="similarity">
    <text evidence="2">In the C-terminal section; belongs to the ATPase delta chain family.</text>
</comment>
<evidence type="ECO:0000256" key="8">
    <source>
        <dbReference type="ARBA" id="ARBA00022781"/>
    </source>
</evidence>
<keyword evidence="12" id="KW-0511">Multifunctional enzyme</keyword>
<dbReference type="Gene3D" id="1.20.5.620">
    <property type="entry name" value="F1F0 ATP synthase subunit B, membrane domain"/>
    <property type="match status" value="1"/>
</dbReference>
<dbReference type="NCBIfam" id="NF009961">
    <property type="entry name" value="PRK13428.1"/>
    <property type="match status" value="1"/>
</dbReference>
<gene>
    <name evidence="18" type="primary">atpH</name>
    <name evidence="17" type="synonym">atpF</name>
    <name evidence="20" type="ORF">AFA91_15815</name>
</gene>
<keyword evidence="20" id="KW-0378">Hydrolase</keyword>
<keyword evidence="11 17" id="KW-0472">Membrane</keyword>
<evidence type="ECO:0000256" key="7">
    <source>
        <dbReference type="ARBA" id="ARBA00022692"/>
    </source>
</evidence>
<dbReference type="EMBL" id="CP012150">
    <property type="protein sequence ID" value="AKS33128.1"/>
    <property type="molecule type" value="Genomic_DNA"/>
</dbReference>
<dbReference type="InterPro" id="IPR000711">
    <property type="entry name" value="ATPase_OSCP/dsu"/>
</dbReference>
<evidence type="ECO:0000256" key="15">
    <source>
        <dbReference type="ARBA" id="ARBA00025198"/>
    </source>
</evidence>
<keyword evidence="9 17" id="KW-1133">Transmembrane helix</keyword>
<evidence type="ECO:0000256" key="2">
    <source>
        <dbReference type="ARBA" id="ARBA00010377"/>
    </source>
</evidence>
<reference evidence="20 21" key="1">
    <citation type="submission" date="2015-07" db="EMBL/GenBank/DDBJ databases">
        <title>Complete genome sequence of Mycobacterium goodii X7B, a facultative thermophilic biodesulfurizing bacterium.</title>
        <authorList>
            <person name="Yu B."/>
            <person name="Li F."/>
            <person name="Xu P."/>
        </authorList>
    </citation>
    <scope>NUCLEOTIDE SEQUENCE [LARGE SCALE GENOMIC DNA]</scope>
    <source>
        <strain evidence="20 21">X7B</strain>
    </source>
</reference>
<dbReference type="STRING" id="134601.AFA91_15815"/>
<feature type="coiled-coil region" evidence="19">
    <location>
        <begin position="30"/>
        <end position="82"/>
    </location>
</feature>
<evidence type="ECO:0000256" key="17">
    <source>
        <dbReference type="HAMAP-Rule" id="MF_01398"/>
    </source>
</evidence>
<dbReference type="HAMAP" id="MF_01398">
    <property type="entry name" value="ATP_synth_b_bprime"/>
    <property type="match status" value="1"/>
</dbReference>
<dbReference type="GO" id="GO:0016787">
    <property type="term" value="F:hydrolase activity"/>
    <property type="evidence" value="ECO:0007669"/>
    <property type="project" value="UniProtKB-KW"/>
</dbReference>
<comment type="similarity">
    <text evidence="3">In the N-terminal section; belongs to the ATPase B chain family.</text>
</comment>
<name>A0A0K0X707_MYCGD</name>
<evidence type="ECO:0000256" key="19">
    <source>
        <dbReference type="SAM" id="Coils"/>
    </source>
</evidence>
<feature type="transmembrane region" description="Helical" evidence="17">
    <location>
        <begin position="6"/>
        <end position="23"/>
    </location>
</feature>
<keyword evidence="8 17" id="KW-0375">Hydrogen ion transport</keyword>
<dbReference type="InterPro" id="IPR028987">
    <property type="entry name" value="ATP_synth_B-like_membr_sf"/>
</dbReference>
<comment type="function">
    <text evidence="18">This protein is part of the stalk that links CF(0) to CF(1). It either transmits conformational changes from CF(0) to CF(1) or is implicated in proton conduction.</text>
</comment>
<comment type="subcellular location">
    <subcellularLocation>
        <location evidence="18">Cell membrane</location>
        <topology evidence="18">Peripheral membrane protein</topology>
    </subcellularLocation>
    <subcellularLocation>
        <location evidence="1 17">Cell membrane</location>
        <topology evidence="1 17">Single-pass membrane protein</topology>
    </subcellularLocation>
</comment>
<dbReference type="GO" id="GO:0045259">
    <property type="term" value="C:proton-transporting ATP synthase complex"/>
    <property type="evidence" value="ECO:0007669"/>
    <property type="project" value="UniProtKB-KW"/>
</dbReference>
<evidence type="ECO:0000256" key="13">
    <source>
        <dbReference type="ARBA" id="ARBA00023310"/>
    </source>
</evidence>
<comment type="function">
    <text evidence="17">Component of the F(0) channel, it forms part of the peripheral stalk, linking F(1) to F(0).</text>
</comment>
<evidence type="ECO:0000256" key="16">
    <source>
        <dbReference type="ARBA" id="ARBA00025830"/>
    </source>
</evidence>
<dbReference type="CDD" id="cd06503">
    <property type="entry name" value="ATP-synt_Fo_b"/>
    <property type="match status" value="1"/>
</dbReference>
<evidence type="ECO:0000313" key="21">
    <source>
        <dbReference type="Proteomes" id="UP000062255"/>
    </source>
</evidence>
<evidence type="ECO:0000256" key="11">
    <source>
        <dbReference type="ARBA" id="ARBA00023136"/>
    </source>
</evidence>
<dbReference type="GO" id="GO:0005886">
    <property type="term" value="C:plasma membrane"/>
    <property type="evidence" value="ECO:0007669"/>
    <property type="project" value="UniProtKB-SubCell"/>
</dbReference>
<comment type="similarity">
    <text evidence="18">Belongs to the ATPase delta chain family.</text>
</comment>
<comment type="function">
    <text evidence="14">This fusion protein includes a component of the F(0) channel (subunit b) and of the F(1) subunit (subunit delta). Two copies of subunit b and one of delta together form the peripheral 'stator' stalk which links F(1) to F(0).</text>
</comment>
<keyword evidence="18" id="KW-0139">CF(1)</keyword>
<keyword evidence="10 17" id="KW-0406">Ion transport</keyword>
<evidence type="ECO:0000313" key="20">
    <source>
        <dbReference type="EMBL" id="AKS33128.1"/>
    </source>
</evidence>
<comment type="subunit">
    <text evidence="16 17">F-type ATPases have 2 components, F(1) - the catalytic core - and F(0) - the membrane proton channel. F(1) has five subunits: alpha(3), beta(3), gamma(1), delta(1), epsilon(1). F(0) has three main subunits: a(1), b(2) and c(10-14). The alpha and beta chains form an alternating ring which encloses part of the gamma chain. F(1) is attached to F(0) by a central stalk formed by the gamma and epsilon chains, while a peripheral stalk is formed by the delta and b chains.</text>
</comment>
<evidence type="ECO:0000256" key="4">
    <source>
        <dbReference type="ARBA" id="ARBA00022448"/>
    </source>
</evidence>
<proteinExistence type="inferred from homology"/>
<dbReference type="Proteomes" id="UP000062255">
    <property type="component" value="Chromosome"/>
</dbReference>
<evidence type="ECO:0000256" key="9">
    <source>
        <dbReference type="ARBA" id="ARBA00022989"/>
    </source>
</evidence>
<dbReference type="OrthoDB" id="5242917at2"/>
<evidence type="ECO:0000256" key="12">
    <source>
        <dbReference type="ARBA" id="ARBA00023268"/>
    </source>
</evidence>
<dbReference type="GO" id="GO:0046933">
    <property type="term" value="F:proton-transporting ATP synthase activity, rotational mechanism"/>
    <property type="evidence" value="ECO:0007669"/>
    <property type="project" value="UniProtKB-UniRule"/>
</dbReference>
<dbReference type="RefSeq" id="WP_049745565.1">
    <property type="nucleotide sequence ID" value="NZ_CP012150.1"/>
</dbReference>
<dbReference type="Pfam" id="PF00430">
    <property type="entry name" value="ATP-synt_B"/>
    <property type="match status" value="1"/>
</dbReference>
<keyword evidence="19" id="KW-0175">Coiled coil</keyword>
<comment type="function">
    <text evidence="15 17">F(1)F(0) ATP synthase produces ATP from ADP in the presence of a proton or sodium gradient. F-type ATPases consist of two structural domains, F(1) containing the extramembraneous catalytic core and F(0) containing the membrane proton channel, linked together by a central stalk and a peripheral stalk. During catalysis, ATP synthesis in the catalytic domain of F(1) is coupled via a rotary mechanism of the central stalk subunits to proton translocation.</text>
</comment>
<evidence type="ECO:0000256" key="3">
    <source>
        <dbReference type="ARBA" id="ARBA00010811"/>
    </source>
</evidence>
<evidence type="ECO:0000256" key="1">
    <source>
        <dbReference type="ARBA" id="ARBA00004162"/>
    </source>
</evidence>
<evidence type="ECO:0000256" key="10">
    <source>
        <dbReference type="ARBA" id="ARBA00023065"/>
    </source>
</evidence>
<comment type="similarity">
    <text evidence="17">Belongs to the ATPase B chain family.</text>
</comment>
<protein>
    <recommendedName>
        <fullName evidence="17 18">Multifunctional fusion protein</fullName>
    </recommendedName>
    <domain>
        <recommendedName>
            <fullName evidence="17">ATP synthase subunit b</fullName>
        </recommendedName>
        <alternativeName>
            <fullName evidence="17">ATP synthase F(0) sector subunit b</fullName>
        </alternativeName>
        <alternativeName>
            <fullName evidence="17">ATPase subunit I</fullName>
        </alternativeName>
        <alternativeName>
            <fullName evidence="17">F-type ATPase subunit b</fullName>
            <shortName evidence="17">F-ATPase subunit b</shortName>
        </alternativeName>
    </domain>
    <domain>
        <recommendedName>
            <fullName evidence="18">ATP synthase subunit delta</fullName>
        </recommendedName>
        <alternativeName>
            <fullName evidence="18">ATP synthase F(1) sector subunit delta</fullName>
        </alternativeName>
        <alternativeName>
            <fullName evidence="18">F-type ATPase subunit delta</fullName>
            <shortName evidence="18">F-ATPase subunit delta</shortName>
        </alternativeName>
    </domain>
</protein>
<organism evidence="20 21">
    <name type="scientific">Mycolicibacterium goodii</name>
    <name type="common">Mycobacterium goodii</name>
    <dbReference type="NCBI Taxonomy" id="134601"/>
    <lineage>
        <taxon>Bacteria</taxon>
        <taxon>Bacillati</taxon>
        <taxon>Actinomycetota</taxon>
        <taxon>Actinomycetes</taxon>
        <taxon>Mycobacteriales</taxon>
        <taxon>Mycobacteriaceae</taxon>
        <taxon>Mycolicibacterium</taxon>
    </lineage>
</organism>
<dbReference type="PANTHER" id="PTHR11910">
    <property type="entry name" value="ATP SYNTHASE DELTA CHAIN"/>
    <property type="match status" value="1"/>
</dbReference>
<sequence>MSIFIGQLIGFAVIVFIIVKWVVPPVRTLMRNQQEAVRAALAESAEASKKLADADAMHAKALADAKAESEKITDEAKQDSERIAAQLSDQAGTEAERIKAQGAQQIQLMRQQLIRQLRTGLGAEAVGKAAEMVRAHVADPQAQSATVDRFLTELEQMAPSSVVIDTAVTSRLRAASRESLAVLVEKFDSVAGGLDADGLTTLADELAAVAKLLLTETTLNKHLAEPSDDPAPKVRLLERVLSGKVGQTTLDVLRTAVSRRWSTESNLIDAVEHTARLALLKRAEVTGEVDAVEEQLFRFGRILDAEPRLSALLSDYTTAADGRVALLDKALTGRPGVNKTAAALLTQTVAMLRGERADEAVIDLAELAVSRRGEVVAHVSAAAELSDAQRTRLTEVLTRIYGRPVSVQLHVDPELLGGLSITVGDEVIDGSIASRLAAAQGGLPD</sequence>
<dbReference type="PATRIC" id="fig|134601.6.peg.3283"/>
<dbReference type="Pfam" id="PF00213">
    <property type="entry name" value="OSCP"/>
    <property type="match status" value="1"/>
</dbReference>
<dbReference type="HAMAP" id="MF_01416">
    <property type="entry name" value="ATP_synth_delta_bact"/>
    <property type="match status" value="1"/>
</dbReference>
<dbReference type="InterPro" id="IPR002146">
    <property type="entry name" value="ATP_synth_b/b'su_bac/chlpt"/>
</dbReference>
<dbReference type="KEGG" id="mgo:AFA91_15815"/>
<evidence type="ECO:0000256" key="5">
    <source>
        <dbReference type="ARBA" id="ARBA00022475"/>
    </source>
</evidence>
<evidence type="ECO:0000256" key="14">
    <source>
        <dbReference type="ARBA" id="ARBA00024925"/>
    </source>
</evidence>